<dbReference type="InterPro" id="IPR035472">
    <property type="entry name" value="RpiR-like_SIS"/>
</dbReference>
<gene>
    <name evidence="5" type="ORF">GQR93_01390</name>
</gene>
<dbReference type="InterPro" id="IPR047640">
    <property type="entry name" value="RpiR-like"/>
</dbReference>
<dbReference type="Gene3D" id="3.40.50.10490">
    <property type="entry name" value="Glucose-6-phosphate isomerase like protein, domain 1"/>
    <property type="match status" value="1"/>
</dbReference>
<dbReference type="Pfam" id="PF01418">
    <property type="entry name" value="HTH_6"/>
    <property type="match status" value="1"/>
</dbReference>
<evidence type="ECO:0000313" key="5">
    <source>
        <dbReference type="EMBL" id="QHB50971.1"/>
    </source>
</evidence>
<evidence type="ECO:0000256" key="1">
    <source>
        <dbReference type="ARBA" id="ARBA00023015"/>
    </source>
</evidence>
<dbReference type="Pfam" id="PF01380">
    <property type="entry name" value="SIS"/>
    <property type="match status" value="1"/>
</dbReference>
<dbReference type="PROSITE" id="PS51071">
    <property type="entry name" value="HTH_RPIR"/>
    <property type="match status" value="1"/>
</dbReference>
<dbReference type="PANTHER" id="PTHR30514:SF10">
    <property type="entry name" value="MURR_RPIR FAMILY TRANSCRIPTIONAL REGULATOR"/>
    <property type="match status" value="1"/>
</dbReference>
<dbReference type="PANTHER" id="PTHR30514">
    <property type="entry name" value="GLUCOKINASE"/>
    <property type="match status" value="1"/>
</dbReference>
<keyword evidence="2" id="KW-0238">DNA-binding</keyword>
<dbReference type="AlphaFoldDB" id="A0A6P1E6U7"/>
<organism evidence="5 6">
    <name type="scientific">Lentilactobacillus hilgardii</name>
    <name type="common">Lactobacillus hilgardii</name>
    <dbReference type="NCBI Taxonomy" id="1588"/>
    <lineage>
        <taxon>Bacteria</taxon>
        <taxon>Bacillati</taxon>
        <taxon>Bacillota</taxon>
        <taxon>Bacilli</taxon>
        <taxon>Lactobacillales</taxon>
        <taxon>Lactobacillaceae</taxon>
        <taxon>Lentilactobacillus</taxon>
    </lineage>
</organism>
<accession>A0A6P1E6U7</accession>
<dbReference type="GO" id="GO:0003700">
    <property type="term" value="F:DNA-binding transcription factor activity"/>
    <property type="evidence" value="ECO:0007669"/>
    <property type="project" value="InterPro"/>
</dbReference>
<dbReference type="GO" id="GO:1901135">
    <property type="term" value="P:carbohydrate derivative metabolic process"/>
    <property type="evidence" value="ECO:0007669"/>
    <property type="project" value="InterPro"/>
</dbReference>
<dbReference type="Proteomes" id="UP000465035">
    <property type="component" value="Chromosome"/>
</dbReference>
<keyword evidence="3" id="KW-0804">Transcription</keyword>
<proteinExistence type="predicted"/>
<protein>
    <submittedName>
        <fullName evidence="5">SIS domain-containing protein</fullName>
    </submittedName>
</protein>
<dbReference type="GO" id="GO:0003677">
    <property type="term" value="F:DNA binding"/>
    <property type="evidence" value="ECO:0007669"/>
    <property type="project" value="UniProtKB-KW"/>
</dbReference>
<evidence type="ECO:0000256" key="2">
    <source>
        <dbReference type="ARBA" id="ARBA00023125"/>
    </source>
</evidence>
<dbReference type="GeneID" id="69057006"/>
<dbReference type="Gene3D" id="1.10.10.10">
    <property type="entry name" value="Winged helix-like DNA-binding domain superfamily/Winged helix DNA-binding domain"/>
    <property type="match status" value="1"/>
</dbReference>
<dbReference type="SUPFAM" id="SSF46689">
    <property type="entry name" value="Homeodomain-like"/>
    <property type="match status" value="1"/>
</dbReference>
<evidence type="ECO:0000256" key="3">
    <source>
        <dbReference type="ARBA" id="ARBA00023163"/>
    </source>
</evidence>
<reference evidence="5 6" key="1">
    <citation type="submission" date="2019-12" db="EMBL/GenBank/DDBJ databases">
        <title>Lactobacillus hilgardii FLUB.</title>
        <authorList>
            <person name="Gustaw K."/>
        </authorList>
    </citation>
    <scope>NUCLEOTIDE SEQUENCE [LARGE SCALE GENOMIC DNA]</scope>
    <source>
        <strain evidence="5 6">FLUB</strain>
    </source>
</reference>
<feature type="domain" description="HTH rpiR-type" evidence="4">
    <location>
        <begin position="1"/>
        <end position="77"/>
    </location>
</feature>
<sequence length="263" mass="31236">MNFFEIIKPYVEKLTKNEYTLLDYVIKHMAEIQNKSIREVAAACFVSTTTFLRFVRKIGFSGYSEFSTVIKYTVLNSDKKADSDVTFVEKQSQYRNEYLKNIEETVRVLDERKLLKICQQMDKHPKLYFYAKGFSKYTTDYIEYLYTLNDFIVIFPKNYEQRKLAYRNIDQNDIIFVFDYEGEDDELIQLIQNLKSNTQFASLVSITGANNNTIQNMSDENLYLFTDELKINSVDMTSHVSLIVIMELLLYQYLEYKKNKEDY</sequence>
<dbReference type="SMR" id="A0A6P1E6U7"/>
<name>A0A6P1E6U7_LENHI</name>
<dbReference type="GO" id="GO:0097367">
    <property type="term" value="F:carbohydrate derivative binding"/>
    <property type="evidence" value="ECO:0007669"/>
    <property type="project" value="InterPro"/>
</dbReference>
<dbReference type="InterPro" id="IPR000281">
    <property type="entry name" value="HTH_RpiR"/>
</dbReference>
<dbReference type="CDD" id="cd05013">
    <property type="entry name" value="SIS_RpiR"/>
    <property type="match status" value="1"/>
</dbReference>
<dbReference type="InterPro" id="IPR001347">
    <property type="entry name" value="SIS_dom"/>
</dbReference>
<dbReference type="InterPro" id="IPR009057">
    <property type="entry name" value="Homeodomain-like_sf"/>
</dbReference>
<dbReference type="SUPFAM" id="SSF53697">
    <property type="entry name" value="SIS domain"/>
    <property type="match status" value="1"/>
</dbReference>
<dbReference type="InterPro" id="IPR036388">
    <property type="entry name" value="WH-like_DNA-bd_sf"/>
</dbReference>
<dbReference type="RefSeq" id="WP_003551597.1">
    <property type="nucleotide sequence ID" value="NZ_CABKOL010000106.1"/>
</dbReference>
<evidence type="ECO:0000259" key="4">
    <source>
        <dbReference type="PROSITE" id="PS51071"/>
    </source>
</evidence>
<keyword evidence="1" id="KW-0805">Transcription regulation</keyword>
<evidence type="ECO:0000313" key="6">
    <source>
        <dbReference type="Proteomes" id="UP000465035"/>
    </source>
</evidence>
<dbReference type="EMBL" id="CP047121">
    <property type="protein sequence ID" value="QHB50971.1"/>
    <property type="molecule type" value="Genomic_DNA"/>
</dbReference>
<dbReference type="InterPro" id="IPR046348">
    <property type="entry name" value="SIS_dom_sf"/>
</dbReference>